<name>A0A2D0MWU1_FLAN2</name>
<organism evidence="1 2">
    <name type="scientific">Flavilitoribacter nigricans (strain ATCC 23147 / DSM 23189 / NBRC 102662 / NCIMB 1420 / SS-2)</name>
    <name type="common">Lewinella nigricans</name>
    <dbReference type="NCBI Taxonomy" id="1122177"/>
    <lineage>
        <taxon>Bacteria</taxon>
        <taxon>Pseudomonadati</taxon>
        <taxon>Bacteroidota</taxon>
        <taxon>Saprospiria</taxon>
        <taxon>Saprospirales</taxon>
        <taxon>Lewinellaceae</taxon>
        <taxon>Flavilitoribacter</taxon>
    </lineage>
</organism>
<comment type="caution">
    <text evidence="1">The sequence shown here is derived from an EMBL/GenBank/DDBJ whole genome shotgun (WGS) entry which is preliminary data.</text>
</comment>
<protein>
    <submittedName>
        <fullName evidence="1">Uncharacterized protein</fullName>
    </submittedName>
</protein>
<reference evidence="1 2" key="1">
    <citation type="submission" date="2017-10" db="EMBL/GenBank/DDBJ databases">
        <title>The draft genome sequence of Lewinella nigricans NBRC 102662.</title>
        <authorList>
            <person name="Wang K."/>
        </authorList>
    </citation>
    <scope>NUCLEOTIDE SEQUENCE [LARGE SCALE GENOMIC DNA]</scope>
    <source>
        <strain evidence="1 2">NBRC 102662</strain>
    </source>
</reference>
<dbReference type="Proteomes" id="UP000223913">
    <property type="component" value="Unassembled WGS sequence"/>
</dbReference>
<dbReference type="AlphaFoldDB" id="A0A2D0MWU1"/>
<dbReference type="RefSeq" id="WP_099155923.1">
    <property type="nucleotide sequence ID" value="NZ_PDUD01000085.1"/>
</dbReference>
<dbReference type="EMBL" id="PDUD01000085">
    <property type="protein sequence ID" value="PHN00650.1"/>
    <property type="molecule type" value="Genomic_DNA"/>
</dbReference>
<sequence length="82" mass="9475">MKMATNETASYWEGTVSIKALRDYLNRIGIEIVLEEWLEKGPDDLIEEIDRQTLGRNEAYDLVMAACDEWDFIKYAGQIDSI</sequence>
<evidence type="ECO:0000313" key="1">
    <source>
        <dbReference type="EMBL" id="PHN00650.1"/>
    </source>
</evidence>
<evidence type="ECO:0000313" key="2">
    <source>
        <dbReference type="Proteomes" id="UP000223913"/>
    </source>
</evidence>
<keyword evidence="2" id="KW-1185">Reference proteome</keyword>
<proteinExistence type="predicted"/>
<gene>
    <name evidence="1" type="ORF">CRP01_41045</name>
</gene>
<accession>A0A2D0MWU1</accession>